<dbReference type="InterPro" id="IPR052353">
    <property type="entry name" value="Benzoxazolinone_Detox_Enz"/>
</dbReference>
<keyword evidence="3" id="KW-1185">Reference proteome</keyword>
<evidence type="ECO:0000313" key="3">
    <source>
        <dbReference type="Proteomes" id="UP001165136"/>
    </source>
</evidence>
<dbReference type="Proteomes" id="UP001165136">
    <property type="component" value="Unassembled WGS sequence"/>
</dbReference>
<dbReference type="AlphaFoldDB" id="A0A9W6VGS7"/>
<organism evidence="2 3">
    <name type="scientific">Amycolatopsis taiwanensis</name>
    <dbReference type="NCBI Taxonomy" id="342230"/>
    <lineage>
        <taxon>Bacteria</taxon>
        <taxon>Bacillati</taxon>
        <taxon>Actinomycetota</taxon>
        <taxon>Actinomycetes</taxon>
        <taxon>Pseudonocardiales</taxon>
        <taxon>Pseudonocardiaceae</taxon>
        <taxon>Amycolatopsis</taxon>
    </lineage>
</organism>
<dbReference type="GO" id="GO:0003824">
    <property type="term" value="F:catalytic activity"/>
    <property type="evidence" value="ECO:0007669"/>
    <property type="project" value="InterPro"/>
</dbReference>
<dbReference type="GO" id="GO:0030151">
    <property type="term" value="F:molybdenum ion binding"/>
    <property type="evidence" value="ECO:0007669"/>
    <property type="project" value="InterPro"/>
</dbReference>
<evidence type="ECO:0000313" key="2">
    <source>
        <dbReference type="EMBL" id="GLY65811.1"/>
    </source>
</evidence>
<dbReference type="PANTHER" id="PTHR30212">
    <property type="entry name" value="PROTEIN YIIM"/>
    <property type="match status" value="1"/>
</dbReference>
<gene>
    <name evidence="2" type="ORF">Atai01_24300</name>
</gene>
<dbReference type="GO" id="GO:0030170">
    <property type="term" value="F:pyridoxal phosphate binding"/>
    <property type="evidence" value="ECO:0007669"/>
    <property type="project" value="InterPro"/>
</dbReference>
<dbReference type="RefSeq" id="WP_285486833.1">
    <property type="nucleotide sequence ID" value="NZ_BSTI01000004.1"/>
</dbReference>
<sequence>MPFLLSLNLGAATTTGYSDLGVTGIDKKPVAGPVEVRAPGLKGVGGSGLAGDRVCDLRHHGGNDQAVYAYAREDLDTWAVELARPLPCGAFGENLTTSGIDVTGALIGERWQIGADVVLEVAVPRIPCRVFAGWLGERGWVKTFTARAAPGAYLRVIEPGVIRSGDGITVVHRPDHEVTINLVFRALTNESALLPRLLVADALPEEAQERARKRAPIELDDSVRVQPW</sequence>
<feature type="domain" description="MOSC" evidence="1">
    <location>
        <begin position="28"/>
        <end position="171"/>
    </location>
</feature>
<dbReference type="InterPro" id="IPR011037">
    <property type="entry name" value="Pyrv_Knase-like_insert_dom_sf"/>
</dbReference>
<accession>A0A9W6VGS7</accession>
<comment type="caution">
    <text evidence="2">The sequence shown here is derived from an EMBL/GenBank/DDBJ whole genome shotgun (WGS) entry which is preliminary data.</text>
</comment>
<reference evidence="2" key="1">
    <citation type="submission" date="2023-03" db="EMBL/GenBank/DDBJ databases">
        <title>Amycolatopsis taiwanensis NBRC 103393.</title>
        <authorList>
            <person name="Ichikawa N."/>
            <person name="Sato H."/>
            <person name="Tonouchi N."/>
        </authorList>
    </citation>
    <scope>NUCLEOTIDE SEQUENCE</scope>
    <source>
        <strain evidence="2">NBRC 103393</strain>
    </source>
</reference>
<dbReference type="Pfam" id="PF03473">
    <property type="entry name" value="MOSC"/>
    <property type="match status" value="1"/>
</dbReference>
<protein>
    <submittedName>
        <fullName evidence="2">Sulfurase</fullName>
    </submittedName>
</protein>
<dbReference type="EMBL" id="BSTI01000004">
    <property type="protein sequence ID" value="GLY65811.1"/>
    <property type="molecule type" value="Genomic_DNA"/>
</dbReference>
<name>A0A9W6VGS7_9PSEU</name>
<dbReference type="InterPro" id="IPR005302">
    <property type="entry name" value="MoCF_Sase_C"/>
</dbReference>
<evidence type="ECO:0000259" key="1">
    <source>
        <dbReference type="PROSITE" id="PS51340"/>
    </source>
</evidence>
<proteinExistence type="predicted"/>
<dbReference type="PROSITE" id="PS51340">
    <property type="entry name" value="MOSC"/>
    <property type="match status" value="1"/>
</dbReference>
<dbReference type="SUPFAM" id="SSF50800">
    <property type="entry name" value="PK beta-barrel domain-like"/>
    <property type="match status" value="1"/>
</dbReference>
<dbReference type="PANTHER" id="PTHR30212:SF2">
    <property type="entry name" value="PROTEIN YIIM"/>
    <property type="match status" value="1"/>
</dbReference>
<dbReference type="Gene3D" id="2.40.33.20">
    <property type="entry name" value="PK beta-barrel domain-like"/>
    <property type="match status" value="1"/>
</dbReference>